<feature type="transmembrane region" description="Helical" evidence="1">
    <location>
        <begin position="105"/>
        <end position="131"/>
    </location>
</feature>
<protein>
    <recommendedName>
        <fullName evidence="2">Golvesin/Xly CBD-like domain-containing protein</fullName>
    </recommendedName>
</protein>
<feature type="transmembrane region" description="Helical" evidence="1">
    <location>
        <begin position="228"/>
        <end position="246"/>
    </location>
</feature>
<dbReference type="EMBL" id="JPIU01000040">
    <property type="protein sequence ID" value="KIO43988.1"/>
    <property type="molecule type" value="Genomic_DNA"/>
</dbReference>
<evidence type="ECO:0000256" key="1">
    <source>
        <dbReference type="SAM" id="Phobius"/>
    </source>
</evidence>
<feature type="transmembrane region" description="Helical" evidence="1">
    <location>
        <begin position="143"/>
        <end position="168"/>
    </location>
</feature>
<dbReference type="AlphaFoldDB" id="A0A0C3MC38"/>
<dbReference type="RefSeq" id="WP_041502168.1">
    <property type="nucleotide sequence ID" value="NZ_JPIT01000007.1"/>
</dbReference>
<name>A0A0C3MC38_9PORP</name>
<dbReference type="EMBL" id="JPIT01000007">
    <property type="protein sequence ID" value="KIO47351.1"/>
    <property type="molecule type" value="Genomic_DNA"/>
</dbReference>
<reference evidence="4 5" key="2">
    <citation type="submission" date="2014-07" db="EMBL/GenBank/DDBJ databases">
        <title>Porphyromonadaceae bacterium OUH 334697 = ATCC BAA-2682 = DSM 28341 draft genome.</title>
        <authorList>
            <person name="Sydenham T.V."/>
            <person name="Hasman H."/>
            <person name="Justesen U.S."/>
        </authorList>
    </citation>
    <scope>NUCLEOTIDE SEQUENCE [LARGE SCALE GENOMIC DNA]</scope>
    <source>
        <strain evidence="4 5">OUH 334697</strain>
    </source>
</reference>
<keyword evidence="1" id="KW-0472">Membrane</keyword>
<evidence type="ECO:0000259" key="2">
    <source>
        <dbReference type="Pfam" id="PF25275"/>
    </source>
</evidence>
<accession>A0A0C3MC38</accession>
<evidence type="ECO:0000313" key="4">
    <source>
        <dbReference type="EMBL" id="KIO47351.1"/>
    </source>
</evidence>
<comment type="caution">
    <text evidence="3">The sequence shown here is derived from an EMBL/GenBank/DDBJ whole genome shotgun (WGS) entry which is preliminary data.</text>
</comment>
<gene>
    <name evidence="3" type="ORF">BA92_11395</name>
    <name evidence="4" type="ORF">IE90_01860</name>
</gene>
<dbReference type="Proteomes" id="UP000031937">
    <property type="component" value="Unassembled WGS sequence"/>
</dbReference>
<dbReference type="Proteomes" id="UP000031980">
    <property type="component" value="Unassembled WGS sequence"/>
</dbReference>
<feature type="transmembrane region" description="Helical" evidence="1">
    <location>
        <begin position="175"/>
        <end position="200"/>
    </location>
</feature>
<feature type="domain" description="Golvesin/Xly CBD-like" evidence="2">
    <location>
        <begin position="996"/>
        <end position="1106"/>
    </location>
</feature>
<keyword evidence="1" id="KW-0812">Transmembrane</keyword>
<evidence type="ECO:0000313" key="3">
    <source>
        <dbReference type="EMBL" id="KIO43988.1"/>
    </source>
</evidence>
<proteinExistence type="predicted"/>
<dbReference type="InterPro" id="IPR027268">
    <property type="entry name" value="Peptidase_M4/M1_CTD_sf"/>
</dbReference>
<organism evidence="3 6">
    <name type="scientific">Sanguibacteroides justesenii</name>
    <dbReference type="NCBI Taxonomy" id="1547597"/>
    <lineage>
        <taxon>Bacteria</taxon>
        <taxon>Pseudomonadati</taxon>
        <taxon>Bacteroidota</taxon>
        <taxon>Bacteroidia</taxon>
        <taxon>Bacteroidales</taxon>
        <taxon>Porphyromonadaceae</taxon>
        <taxon>Sanguibacteroides</taxon>
    </lineage>
</organism>
<dbReference type="Gene3D" id="1.10.390.10">
    <property type="entry name" value="Neutral Protease Domain 2"/>
    <property type="match status" value="1"/>
</dbReference>
<dbReference type="InterPro" id="IPR033803">
    <property type="entry name" value="CBD-like_Golvesin-Xly"/>
</dbReference>
<dbReference type="SUPFAM" id="SSF55486">
    <property type="entry name" value="Metalloproteases ('zincins'), catalytic domain"/>
    <property type="match status" value="1"/>
</dbReference>
<keyword evidence="1" id="KW-1133">Transmembrane helix</keyword>
<keyword evidence="6" id="KW-1185">Reference proteome</keyword>
<evidence type="ECO:0000313" key="6">
    <source>
        <dbReference type="Proteomes" id="UP000031980"/>
    </source>
</evidence>
<feature type="transmembrane region" description="Helical" evidence="1">
    <location>
        <begin position="258"/>
        <end position="277"/>
    </location>
</feature>
<sequence>MKLNLILTVACYEAKVLKRSWLLRLFALLAFVGITVLQIMTQSSWSITEHYMVALPSSMPFFNAYWFNLLQVFLLVFIVADRFKSGKHVDTTESLRVRPVSNTDYLIGMAGGIFSVLVVLNVISILISLSLNIFVSEAPVNVWLYFFYLFTLTIPSCLFILGVSILIYSWIKNAMLALLVLLVAVGLVYVFIPSAGYGIFDLFAREMPNMFSELTGHPEIGSYLLQRLTYVVWGVGLLGFAIVSYPRIPNGKKGKLKLCSGLILLSGILIGGIFVGAKEADRRFRKHMVETFEKYSARDRLYLSDAEITFEQSGTTMSVKSKLTVQNKENHPVSEIVLFLNPALRIKEIRGESGEAISYRRDGQVVILEKNLAPEEEFSLQVDYTGKIDDRVCYLDISDEEYYDNRWITNIFCFGKRYAFLEKDYTLLEPEVLWYPVTEPPVHWVHPYSTGKNYTNYVLNVIHRDKRTVISQGNRKVSGDTIRFENCDKLTGISLCMGDYTHKSLTVDSVSLDLYFYRGENYFRAPFVSIKDSLPSLVKQTSELMATKWGHPYLYDRLSLLEAPVSFATYIRGWSKKSNYVQPAMVFVPERGITIPEIANQMAKMYERIKRVKKNLNNTGQAPYDEEWTMRSFIDCAQSVFVFPGSEFVKVDFDLLRGKQDYSGTPVTTKVGVGNKHILSSLFQDNRCVVLSKEIPIAGQIFDEFQILLSPAYKTANTANHSPQNEMRVLDYLSEHSLEDAATDPSLSSDMFKLLLLKKCNYLYELIMVDIPERSLQAFMEEFMTKYRYQQVTFEQFMKEFEERFDYKLGEVFDEWYRNKGCSYLETKDIGGYKVEQGEYEGYAVHFKLYNPGKSDILISATASANWLKNARGYWEKRFVLPAGEALEVHIPCDDVPGLVSITPSIVLNQPAAVTIMLPDELEVIRDSTRGLFPISPELFQPDPNVIVVDNEDEGFSLFDSSGKRIAEKRDRRDTGYEELKGGHRWTYIIRQGFYGKYIASAYYKKAGDGKAMVEWKANLPKRGKYELFIYNVSGGSNIISVNKGITQYYTLYFGDKKEEIEFNARREISTPWVSAGTFFFDKGEVRLVMNDKCDVDLVYADAVKWVYVGEE</sequence>
<evidence type="ECO:0000313" key="5">
    <source>
        <dbReference type="Proteomes" id="UP000031937"/>
    </source>
</evidence>
<dbReference type="Pfam" id="PF25275">
    <property type="entry name" value="Golvesin_C"/>
    <property type="match status" value="1"/>
</dbReference>
<feature type="transmembrane region" description="Helical" evidence="1">
    <location>
        <begin position="21"/>
        <end position="41"/>
    </location>
</feature>
<feature type="transmembrane region" description="Helical" evidence="1">
    <location>
        <begin position="61"/>
        <end position="80"/>
    </location>
</feature>
<reference evidence="3 6" key="1">
    <citation type="submission" date="2014-07" db="EMBL/GenBank/DDBJ databases">
        <title>Porphyromonadaceae bacterium OUH 308042 = ATCC BAA-2681 = DSM 28342 draft genome.</title>
        <authorList>
            <person name="Sydenham T.V."/>
            <person name="Hasman H."/>
            <person name="Justensen U.S."/>
        </authorList>
    </citation>
    <scope>NUCLEOTIDE SEQUENCE [LARGE SCALE GENOMIC DNA]</scope>
    <source>
        <strain evidence="3 6">OUH 308042</strain>
    </source>
</reference>